<reference evidence="3" key="1">
    <citation type="journal article" date="2015" name="PLoS Genet.">
        <title>Genome Sequence and Transcriptome Analyses of Chrysochromulina tobin: Metabolic Tools for Enhanced Algal Fitness in the Prominent Order Prymnesiales (Haptophyceae).</title>
        <authorList>
            <person name="Hovde B.T."/>
            <person name="Deodato C.R."/>
            <person name="Hunsperger H.M."/>
            <person name="Ryken S.A."/>
            <person name="Yost W."/>
            <person name="Jha R.K."/>
            <person name="Patterson J."/>
            <person name="Monnat R.J. Jr."/>
            <person name="Barlow S.B."/>
            <person name="Starkenburg S.R."/>
            <person name="Cattolico R.A."/>
        </authorList>
    </citation>
    <scope>NUCLEOTIDE SEQUENCE</scope>
    <source>
        <strain evidence="3">CCMP291</strain>
    </source>
</reference>
<protein>
    <submittedName>
        <fullName evidence="2">Uncharacterized protein</fullName>
    </submittedName>
</protein>
<evidence type="ECO:0000256" key="1">
    <source>
        <dbReference type="SAM" id="MobiDB-lite"/>
    </source>
</evidence>
<dbReference type="Proteomes" id="UP000037460">
    <property type="component" value="Unassembled WGS sequence"/>
</dbReference>
<name>A0A0M0JX81_9EUKA</name>
<feature type="compositionally biased region" description="Low complexity" evidence="1">
    <location>
        <begin position="8"/>
        <end position="20"/>
    </location>
</feature>
<sequence>MRRSRVPAAASAGDDSGASLAAQLNRDVSRRFGSALLERPPSSTSQVRSSLTRLDLARSAGRQQLQLAREREQKLKAELAKRDGFAAV</sequence>
<dbReference type="EMBL" id="JWZX01002170">
    <property type="protein sequence ID" value="KOO30743.1"/>
    <property type="molecule type" value="Genomic_DNA"/>
</dbReference>
<accession>A0A0M0JX81</accession>
<feature type="non-terminal residue" evidence="2">
    <location>
        <position position="88"/>
    </location>
</feature>
<comment type="caution">
    <text evidence="2">The sequence shown here is derived from an EMBL/GenBank/DDBJ whole genome shotgun (WGS) entry which is preliminary data.</text>
</comment>
<feature type="region of interest" description="Disordered" evidence="1">
    <location>
        <begin position="1"/>
        <end position="20"/>
    </location>
</feature>
<evidence type="ECO:0000313" key="2">
    <source>
        <dbReference type="EMBL" id="KOO30743.1"/>
    </source>
</evidence>
<proteinExistence type="predicted"/>
<organism evidence="2 3">
    <name type="scientific">Chrysochromulina tobinii</name>
    <dbReference type="NCBI Taxonomy" id="1460289"/>
    <lineage>
        <taxon>Eukaryota</taxon>
        <taxon>Haptista</taxon>
        <taxon>Haptophyta</taxon>
        <taxon>Prymnesiophyceae</taxon>
        <taxon>Prymnesiales</taxon>
        <taxon>Chrysochromulinaceae</taxon>
        <taxon>Chrysochromulina</taxon>
    </lineage>
</organism>
<dbReference type="AlphaFoldDB" id="A0A0M0JX81"/>
<gene>
    <name evidence="2" type="ORF">Ctob_003061</name>
</gene>
<keyword evidence="3" id="KW-1185">Reference proteome</keyword>
<evidence type="ECO:0000313" key="3">
    <source>
        <dbReference type="Proteomes" id="UP000037460"/>
    </source>
</evidence>